<feature type="compositionally biased region" description="Low complexity" evidence="1">
    <location>
        <begin position="72"/>
        <end position="84"/>
    </location>
</feature>
<gene>
    <name evidence="2" type="ORF">C8F04DRAFT_1197940</name>
</gene>
<organism evidence="2 3">
    <name type="scientific">Mycena alexandri</name>
    <dbReference type="NCBI Taxonomy" id="1745969"/>
    <lineage>
        <taxon>Eukaryota</taxon>
        <taxon>Fungi</taxon>
        <taxon>Dikarya</taxon>
        <taxon>Basidiomycota</taxon>
        <taxon>Agaricomycotina</taxon>
        <taxon>Agaricomycetes</taxon>
        <taxon>Agaricomycetidae</taxon>
        <taxon>Agaricales</taxon>
        <taxon>Marasmiineae</taxon>
        <taxon>Mycenaceae</taxon>
        <taxon>Mycena</taxon>
    </lineage>
</organism>
<keyword evidence="3" id="KW-1185">Reference proteome</keyword>
<reference evidence="2" key="1">
    <citation type="submission" date="2023-03" db="EMBL/GenBank/DDBJ databases">
        <title>Massive genome expansion in bonnet fungi (Mycena s.s.) driven by repeated elements and novel gene families across ecological guilds.</title>
        <authorList>
            <consortium name="Lawrence Berkeley National Laboratory"/>
            <person name="Harder C.B."/>
            <person name="Miyauchi S."/>
            <person name="Viragh M."/>
            <person name="Kuo A."/>
            <person name="Thoen E."/>
            <person name="Andreopoulos B."/>
            <person name="Lu D."/>
            <person name="Skrede I."/>
            <person name="Drula E."/>
            <person name="Henrissat B."/>
            <person name="Morin E."/>
            <person name="Kohler A."/>
            <person name="Barry K."/>
            <person name="LaButti K."/>
            <person name="Morin E."/>
            <person name="Salamov A."/>
            <person name="Lipzen A."/>
            <person name="Mereny Z."/>
            <person name="Hegedus B."/>
            <person name="Baldrian P."/>
            <person name="Stursova M."/>
            <person name="Weitz H."/>
            <person name="Taylor A."/>
            <person name="Grigoriev I.V."/>
            <person name="Nagy L.G."/>
            <person name="Martin F."/>
            <person name="Kauserud H."/>
        </authorList>
    </citation>
    <scope>NUCLEOTIDE SEQUENCE</scope>
    <source>
        <strain evidence="2">CBHHK200</strain>
    </source>
</reference>
<comment type="caution">
    <text evidence="2">The sequence shown here is derived from an EMBL/GenBank/DDBJ whole genome shotgun (WGS) entry which is preliminary data.</text>
</comment>
<feature type="compositionally biased region" description="Basic and acidic residues" evidence="1">
    <location>
        <begin position="277"/>
        <end position="290"/>
    </location>
</feature>
<feature type="compositionally biased region" description="Basic and acidic residues" evidence="1">
    <location>
        <begin position="117"/>
        <end position="130"/>
    </location>
</feature>
<dbReference type="AlphaFoldDB" id="A0AAD6S2E8"/>
<dbReference type="Proteomes" id="UP001218188">
    <property type="component" value="Unassembled WGS sequence"/>
</dbReference>
<proteinExistence type="predicted"/>
<feature type="region of interest" description="Disordered" evidence="1">
    <location>
        <begin position="257"/>
        <end position="297"/>
    </location>
</feature>
<protein>
    <submittedName>
        <fullName evidence="2">Uncharacterized protein</fullName>
    </submittedName>
</protein>
<feature type="compositionally biased region" description="Basic residues" evidence="1">
    <location>
        <begin position="61"/>
        <end position="71"/>
    </location>
</feature>
<sequence>MEETHDVQTPSALHHPTDVERKDVSAGALSTQHTFFPAPPRAAHARTQRPLAGFALNHPHTPPKKKRKKSRIPIASIAPLASPPTDAEGQRSYDDEHECDVADTDTRRPRTRVRQGGKKEKKEENGRKEHPRVLVLGLYPHTYVLGGTRAARRNVHPHSEHDPGFDGDARAKKGAEAHGGICDAMLPLRVGWTPNVPRTRGVAARNGEDETSTVATVCTLFRRASTRRAMRATRQAMRATRSVMGSCNVWPKAPVRAEGNEQAGKRGRRTHTSTPPTRRERARHASEIAKRNSHAPTSYRKHTFALDVFEDPVRRLKIEELAWRRGTCGEDLGWWWEEESGGRACENNNGKQHVPLRLFASTHALKILRAHENVVSTNLKAEEWARVQKTVGGYGA</sequence>
<evidence type="ECO:0000313" key="3">
    <source>
        <dbReference type="Proteomes" id="UP001218188"/>
    </source>
</evidence>
<dbReference type="EMBL" id="JARJCM010000302">
    <property type="protein sequence ID" value="KAJ7019218.1"/>
    <property type="molecule type" value="Genomic_DNA"/>
</dbReference>
<accession>A0AAD6S2E8</accession>
<feature type="compositionally biased region" description="Basic and acidic residues" evidence="1">
    <location>
        <begin position="15"/>
        <end position="24"/>
    </location>
</feature>
<evidence type="ECO:0000313" key="2">
    <source>
        <dbReference type="EMBL" id="KAJ7019218.1"/>
    </source>
</evidence>
<evidence type="ECO:0000256" key="1">
    <source>
        <dbReference type="SAM" id="MobiDB-lite"/>
    </source>
</evidence>
<feature type="region of interest" description="Disordered" evidence="1">
    <location>
        <begin position="1"/>
        <end position="130"/>
    </location>
</feature>
<name>A0AAD6S2E8_9AGAR</name>